<dbReference type="Proteomes" id="UP000321570">
    <property type="component" value="Unassembled WGS sequence"/>
</dbReference>
<accession>A0A564Y257</accession>
<keyword evidence="2" id="KW-1185">Reference proteome</keyword>
<sequence length="63" mass="7286">MNGFTQLSNDAGWIFIDGNLRLFRIEYFYHPALGSSFRLKSSFLKSECEKHLLLVFSFTASFS</sequence>
<evidence type="ECO:0000313" key="2">
    <source>
        <dbReference type="Proteomes" id="UP000321570"/>
    </source>
</evidence>
<dbReference type="AlphaFoldDB" id="A0A564Y257"/>
<evidence type="ECO:0000313" key="1">
    <source>
        <dbReference type="EMBL" id="VUZ41236.1"/>
    </source>
</evidence>
<reference evidence="1 2" key="1">
    <citation type="submission" date="2019-07" db="EMBL/GenBank/DDBJ databases">
        <authorList>
            <person name="Jastrzebski P J."/>
            <person name="Paukszto L."/>
            <person name="Jastrzebski P J."/>
        </authorList>
    </citation>
    <scope>NUCLEOTIDE SEQUENCE [LARGE SCALE GENOMIC DNA]</scope>
    <source>
        <strain evidence="1 2">WMS-il1</strain>
    </source>
</reference>
<name>A0A564Y257_HYMDI</name>
<proteinExistence type="predicted"/>
<organism evidence="1 2">
    <name type="scientific">Hymenolepis diminuta</name>
    <name type="common">Rat tapeworm</name>
    <dbReference type="NCBI Taxonomy" id="6216"/>
    <lineage>
        <taxon>Eukaryota</taxon>
        <taxon>Metazoa</taxon>
        <taxon>Spiralia</taxon>
        <taxon>Lophotrochozoa</taxon>
        <taxon>Platyhelminthes</taxon>
        <taxon>Cestoda</taxon>
        <taxon>Eucestoda</taxon>
        <taxon>Cyclophyllidea</taxon>
        <taxon>Hymenolepididae</taxon>
        <taxon>Hymenolepis</taxon>
    </lineage>
</organism>
<dbReference type="EMBL" id="CABIJS010000055">
    <property type="protein sequence ID" value="VUZ41236.1"/>
    <property type="molecule type" value="Genomic_DNA"/>
</dbReference>
<protein>
    <submittedName>
        <fullName evidence="1">Uncharacterized protein</fullName>
    </submittedName>
</protein>
<gene>
    <name evidence="1" type="ORF">WMSIL1_LOCUS2130</name>
</gene>